<evidence type="ECO:0000313" key="3">
    <source>
        <dbReference type="Proteomes" id="UP000321440"/>
    </source>
</evidence>
<dbReference type="OrthoDB" id="1683589at2"/>
<dbReference type="Pfam" id="PF11167">
    <property type="entry name" value="DUF2953"/>
    <property type="match status" value="1"/>
</dbReference>
<dbReference type="RefSeq" id="WP_146816257.1">
    <property type="nucleotide sequence ID" value="NZ_BJYA01000011.1"/>
</dbReference>
<evidence type="ECO:0000256" key="1">
    <source>
        <dbReference type="SAM" id="Phobius"/>
    </source>
</evidence>
<keyword evidence="1" id="KW-1133">Transmembrane helix</keyword>
<gene>
    <name evidence="2" type="ORF">AHA02nite_16880</name>
</gene>
<reference evidence="2 3" key="1">
    <citation type="submission" date="2019-07" db="EMBL/GenBank/DDBJ databases">
        <title>Whole genome shotgun sequence of Alkalibacillus haloalkaliphilus NBRC 103110.</title>
        <authorList>
            <person name="Hosoyama A."/>
            <person name="Uohara A."/>
            <person name="Ohji S."/>
            <person name="Ichikawa N."/>
        </authorList>
    </citation>
    <scope>NUCLEOTIDE SEQUENCE [LARGE SCALE GENOMIC DNA]</scope>
    <source>
        <strain evidence="2 3">NBRC 103110</strain>
    </source>
</reference>
<evidence type="ECO:0008006" key="4">
    <source>
        <dbReference type="Google" id="ProtNLM"/>
    </source>
</evidence>
<feature type="transmembrane region" description="Helical" evidence="1">
    <location>
        <begin position="6"/>
        <end position="25"/>
    </location>
</feature>
<proteinExistence type="predicted"/>
<evidence type="ECO:0000313" key="2">
    <source>
        <dbReference type="EMBL" id="GEN45912.1"/>
    </source>
</evidence>
<keyword evidence="3" id="KW-1185">Reference proteome</keyword>
<accession>A0A511W9A0</accession>
<protein>
    <recommendedName>
        <fullName evidence="4">DUF2953 domain-containing protein</fullName>
    </recommendedName>
</protein>
<dbReference type="InterPro" id="IPR021338">
    <property type="entry name" value="DUF2953"/>
</dbReference>
<dbReference type="Proteomes" id="UP000321440">
    <property type="component" value="Unassembled WGS sequence"/>
</dbReference>
<organism evidence="2 3">
    <name type="scientific">Alkalibacillus haloalkaliphilus</name>
    <dbReference type="NCBI Taxonomy" id="94136"/>
    <lineage>
        <taxon>Bacteria</taxon>
        <taxon>Bacillati</taxon>
        <taxon>Bacillota</taxon>
        <taxon>Bacilli</taxon>
        <taxon>Bacillales</taxon>
        <taxon>Bacillaceae</taxon>
        <taxon>Alkalibacillus</taxon>
    </lineage>
</organism>
<name>A0A511W9A0_9BACI</name>
<sequence length="219" mass="25481">MVIVGGILVIILITIIFILFSKVTVELMATYANKQNDIFITVKWMNIKVFRRSIPVIDLNSDLSLDIVEKDEMLNHQVPDKEKHYTPQYMEEQYHIIQKVFDTTRDVVPHVLNVVRAFRLHHFKWVSELGVKAANQTAVLVGTAYSLKSMGCHWMVVLMQSDYNPEFEVRPNYQKPTLQSELECILSIRIGQIMRNALSIAWQYQKLKRWNGNERASNS</sequence>
<dbReference type="AlphaFoldDB" id="A0A511W9A0"/>
<keyword evidence="1" id="KW-0812">Transmembrane</keyword>
<dbReference type="EMBL" id="BJYA01000011">
    <property type="protein sequence ID" value="GEN45912.1"/>
    <property type="molecule type" value="Genomic_DNA"/>
</dbReference>
<keyword evidence="1" id="KW-0472">Membrane</keyword>
<comment type="caution">
    <text evidence="2">The sequence shown here is derived from an EMBL/GenBank/DDBJ whole genome shotgun (WGS) entry which is preliminary data.</text>
</comment>